<evidence type="ECO:0000256" key="3">
    <source>
        <dbReference type="ARBA" id="ARBA00022475"/>
    </source>
</evidence>
<evidence type="ECO:0000256" key="6">
    <source>
        <dbReference type="ARBA" id="ARBA00023136"/>
    </source>
</evidence>
<comment type="similarity">
    <text evidence="2 7">Belongs to the ExbD/TolR family.</text>
</comment>
<accession>A0A841GY28</accession>
<comment type="caution">
    <text evidence="9">The sequence shown here is derived from an EMBL/GenBank/DDBJ whole genome shotgun (WGS) entry which is preliminary data.</text>
</comment>
<dbReference type="Pfam" id="PF02472">
    <property type="entry name" value="ExbD"/>
    <property type="match status" value="1"/>
</dbReference>
<keyword evidence="6 8" id="KW-0472">Membrane</keyword>
<evidence type="ECO:0000256" key="5">
    <source>
        <dbReference type="ARBA" id="ARBA00022989"/>
    </source>
</evidence>
<feature type="transmembrane region" description="Helical" evidence="8">
    <location>
        <begin position="20"/>
        <end position="39"/>
    </location>
</feature>
<reference evidence="9 10" key="1">
    <citation type="submission" date="2020-08" db="EMBL/GenBank/DDBJ databases">
        <title>Genomic Encyclopedia of Type Strains, Phase IV (KMG-IV): sequencing the most valuable type-strain genomes for metagenomic binning, comparative biology and taxonomic classification.</title>
        <authorList>
            <person name="Goeker M."/>
        </authorList>
    </citation>
    <scope>NUCLEOTIDE SEQUENCE [LARGE SCALE GENOMIC DNA]</scope>
    <source>
        <strain evidence="9 10">DSM 29007</strain>
    </source>
</reference>
<keyword evidence="7" id="KW-0653">Protein transport</keyword>
<sequence length="141" mass="15384">MHRDPIAGFRDPLARIDLTPFIGVALVLLLVSMVITPGNGPYHYTPKARTSAEMRRGMVTVYLGPYDLAYVEGAPSAGPVRRTEIAHWMGVALRALPEDRRGTVYLDAHYNAPYADVLSVLSAASDNGVRRVGLITVPPRD</sequence>
<evidence type="ECO:0000256" key="4">
    <source>
        <dbReference type="ARBA" id="ARBA00022692"/>
    </source>
</evidence>
<evidence type="ECO:0000313" key="10">
    <source>
        <dbReference type="Proteomes" id="UP000582837"/>
    </source>
</evidence>
<evidence type="ECO:0000256" key="1">
    <source>
        <dbReference type="ARBA" id="ARBA00004162"/>
    </source>
</evidence>
<dbReference type="InterPro" id="IPR003400">
    <property type="entry name" value="ExbD"/>
</dbReference>
<dbReference type="GO" id="GO:0022857">
    <property type="term" value="F:transmembrane transporter activity"/>
    <property type="evidence" value="ECO:0007669"/>
    <property type="project" value="InterPro"/>
</dbReference>
<keyword evidence="10" id="KW-1185">Reference proteome</keyword>
<evidence type="ECO:0000256" key="8">
    <source>
        <dbReference type="SAM" id="Phobius"/>
    </source>
</evidence>
<keyword evidence="7" id="KW-0813">Transport</keyword>
<dbReference type="EMBL" id="JACHIA010000005">
    <property type="protein sequence ID" value="MBB6070665.1"/>
    <property type="molecule type" value="Genomic_DNA"/>
</dbReference>
<keyword evidence="4 7" id="KW-0812">Transmembrane</keyword>
<protein>
    <submittedName>
        <fullName evidence="9">Biopolymer transport protein ExbD</fullName>
    </submittedName>
</protein>
<keyword evidence="5 8" id="KW-1133">Transmembrane helix</keyword>
<organism evidence="9 10">
    <name type="scientific">Longimicrobium terrae</name>
    <dbReference type="NCBI Taxonomy" id="1639882"/>
    <lineage>
        <taxon>Bacteria</taxon>
        <taxon>Pseudomonadati</taxon>
        <taxon>Gemmatimonadota</taxon>
        <taxon>Longimicrobiia</taxon>
        <taxon>Longimicrobiales</taxon>
        <taxon>Longimicrobiaceae</taxon>
        <taxon>Longimicrobium</taxon>
    </lineage>
</organism>
<evidence type="ECO:0000313" key="9">
    <source>
        <dbReference type="EMBL" id="MBB6070665.1"/>
    </source>
</evidence>
<comment type="subcellular location">
    <subcellularLocation>
        <location evidence="1">Cell membrane</location>
        <topology evidence="1">Single-pass membrane protein</topology>
    </subcellularLocation>
    <subcellularLocation>
        <location evidence="7">Cell membrane</location>
        <topology evidence="7">Single-pass type II membrane protein</topology>
    </subcellularLocation>
</comment>
<keyword evidence="3" id="KW-1003">Cell membrane</keyword>
<dbReference type="GO" id="GO:0015031">
    <property type="term" value="P:protein transport"/>
    <property type="evidence" value="ECO:0007669"/>
    <property type="project" value="UniProtKB-KW"/>
</dbReference>
<gene>
    <name evidence="9" type="ORF">HNQ61_002286</name>
</gene>
<dbReference type="Proteomes" id="UP000582837">
    <property type="component" value="Unassembled WGS sequence"/>
</dbReference>
<dbReference type="GO" id="GO:0005886">
    <property type="term" value="C:plasma membrane"/>
    <property type="evidence" value="ECO:0007669"/>
    <property type="project" value="UniProtKB-SubCell"/>
</dbReference>
<name>A0A841GY28_9BACT</name>
<proteinExistence type="inferred from homology"/>
<evidence type="ECO:0000256" key="7">
    <source>
        <dbReference type="RuleBase" id="RU003879"/>
    </source>
</evidence>
<dbReference type="RefSeq" id="WP_170034520.1">
    <property type="nucleotide sequence ID" value="NZ_JABDTL010000001.1"/>
</dbReference>
<evidence type="ECO:0000256" key="2">
    <source>
        <dbReference type="ARBA" id="ARBA00005811"/>
    </source>
</evidence>
<dbReference type="AlphaFoldDB" id="A0A841GY28"/>